<accession>A0A5J4V625</accession>
<evidence type="ECO:0000313" key="2">
    <source>
        <dbReference type="Proteomes" id="UP000324800"/>
    </source>
</evidence>
<name>A0A5J4V625_9EUKA</name>
<sequence length="192" mass="21968">MSEVLRQASIHPQRFSISRYEFFDQFINQLACDGQRYTRAPLGARGNTTCSMVQSCLVNQQITIPGERLAHQLNLVPWLGTPANTKARTRAKLNFNRLEYPQAEWAHTMECGAEENQLSLDTNENVQFWIRYSTAFGPFQQISICKDNSKLWEITIYAREQAAIAVNSLQYQYSNNSVSVSSLKSTIRGRKH</sequence>
<gene>
    <name evidence="1" type="ORF">EZS28_026106</name>
</gene>
<organism evidence="1 2">
    <name type="scientific">Streblomastix strix</name>
    <dbReference type="NCBI Taxonomy" id="222440"/>
    <lineage>
        <taxon>Eukaryota</taxon>
        <taxon>Metamonada</taxon>
        <taxon>Preaxostyla</taxon>
        <taxon>Oxymonadida</taxon>
        <taxon>Streblomastigidae</taxon>
        <taxon>Streblomastix</taxon>
    </lineage>
</organism>
<dbReference type="Proteomes" id="UP000324800">
    <property type="component" value="Unassembled WGS sequence"/>
</dbReference>
<comment type="caution">
    <text evidence="1">The sequence shown here is derived from an EMBL/GenBank/DDBJ whole genome shotgun (WGS) entry which is preliminary data.</text>
</comment>
<protein>
    <submittedName>
        <fullName evidence="1">Uncharacterized protein</fullName>
    </submittedName>
</protein>
<dbReference type="AlphaFoldDB" id="A0A5J4V625"/>
<reference evidence="1 2" key="1">
    <citation type="submission" date="2019-03" db="EMBL/GenBank/DDBJ databases">
        <title>Single cell metagenomics reveals metabolic interactions within the superorganism composed of flagellate Streblomastix strix and complex community of Bacteroidetes bacteria on its surface.</title>
        <authorList>
            <person name="Treitli S.C."/>
            <person name="Kolisko M."/>
            <person name="Husnik F."/>
            <person name="Keeling P."/>
            <person name="Hampl V."/>
        </authorList>
    </citation>
    <scope>NUCLEOTIDE SEQUENCE [LARGE SCALE GENOMIC DNA]</scope>
    <source>
        <strain evidence="1">ST1C</strain>
    </source>
</reference>
<proteinExistence type="predicted"/>
<evidence type="ECO:0000313" key="1">
    <source>
        <dbReference type="EMBL" id="KAA6378366.1"/>
    </source>
</evidence>
<dbReference type="EMBL" id="SNRW01009197">
    <property type="protein sequence ID" value="KAA6378366.1"/>
    <property type="molecule type" value="Genomic_DNA"/>
</dbReference>